<keyword evidence="2" id="KW-0560">Oxidoreductase</keyword>
<dbReference type="Pfam" id="PF00067">
    <property type="entry name" value="p450"/>
    <property type="match status" value="1"/>
</dbReference>
<evidence type="ECO:0000313" key="3">
    <source>
        <dbReference type="EMBL" id="WCT74537.1"/>
    </source>
</evidence>
<dbReference type="RefSeq" id="WP_273689621.1">
    <property type="nucleotide sequence ID" value="NZ_CP117411.1"/>
</dbReference>
<evidence type="ECO:0000256" key="1">
    <source>
        <dbReference type="ARBA" id="ARBA00010617"/>
    </source>
</evidence>
<reference evidence="3 4" key="1">
    <citation type="submission" date="2023-02" db="EMBL/GenBank/DDBJ databases">
        <title>Genome sequence of Sphingomonas naphthae.</title>
        <authorList>
            <person name="Kim S."/>
            <person name="Heo J."/>
            <person name="Kwon S.-W."/>
        </authorList>
    </citation>
    <scope>NUCLEOTIDE SEQUENCE [LARGE SCALE GENOMIC DNA]</scope>
    <source>
        <strain evidence="3 4">KACC 18716</strain>
    </source>
</reference>
<comment type="similarity">
    <text evidence="1 2">Belongs to the cytochrome P450 family.</text>
</comment>
<dbReference type="PANTHER" id="PTHR46696:SF6">
    <property type="entry name" value="P450, PUTATIVE (EUROFUNG)-RELATED"/>
    <property type="match status" value="1"/>
</dbReference>
<name>A0ABY7TMT1_9SPHN</name>
<organism evidence="3 4">
    <name type="scientific">Sphingomonas naphthae</name>
    <dbReference type="NCBI Taxonomy" id="1813468"/>
    <lineage>
        <taxon>Bacteria</taxon>
        <taxon>Pseudomonadati</taxon>
        <taxon>Pseudomonadota</taxon>
        <taxon>Alphaproteobacteria</taxon>
        <taxon>Sphingomonadales</taxon>
        <taxon>Sphingomonadaceae</taxon>
        <taxon>Sphingomonas</taxon>
    </lineage>
</organism>
<sequence length="408" mass="45174">MDTQDDLINFPPPRSMKCPFDPAPVLTDLQRSAGIGRVKIWNESQPWLITRHEDVKAVFADESRVSADPSKPGYPEQNAGYKATVGADRSLRTLDNPEHDIQKRMIMGSLSAHAVEAIRPKIQQTVDGLIDDMLAKGNKADLVADFAAVIPMQVLCDLLGIPYADREFFASNVETSFSHATTQAEAEAAAAAFFEYLDRQVDAKLAQPDDALMSRLIHNQMASGKLTRQDVKEIVRSLVFAGTETTTSAIGLGMLTLLRHPDQMAEIVATDDRKLLTNAVFELMRYLGITHTGRRRVITAPVQVGDQILQPGEGVIIANTLADRDEQIFPDADRFDIHRPNAKNTLAFGYGVHQCPGQYLSRVEQQVVLATLPRRISSLRLAVPFDAVRFKETGTMYGLHELPVEWDA</sequence>
<proteinExistence type="inferred from homology"/>
<protein>
    <submittedName>
        <fullName evidence="3">Cytochrome P450</fullName>
    </submittedName>
</protein>
<accession>A0ABY7TMT1</accession>
<dbReference type="PRINTS" id="PR00359">
    <property type="entry name" value="BP450"/>
</dbReference>
<dbReference type="PANTHER" id="PTHR46696">
    <property type="entry name" value="P450, PUTATIVE (EUROFUNG)-RELATED"/>
    <property type="match status" value="1"/>
</dbReference>
<evidence type="ECO:0000313" key="4">
    <source>
        <dbReference type="Proteomes" id="UP001220395"/>
    </source>
</evidence>
<keyword evidence="4" id="KW-1185">Reference proteome</keyword>
<dbReference type="PROSITE" id="PS00086">
    <property type="entry name" value="CYTOCHROME_P450"/>
    <property type="match status" value="1"/>
</dbReference>
<dbReference type="InterPro" id="IPR002397">
    <property type="entry name" value="Cyt_P450_B"/>
</dbReference>
<evidence type="ECO:0000256" key="2">
    <source>
        <dbReference type="RuleBase" id="RU000461"/>
    </source>
</evidence>
<dbReference type="CDD" id="cd11030">
    <property type="entry name" value="CYP105-like"/>
    <property type="match status" value="1"/>
</dbReference>
<keyword evidence="2" id="KW-0349">Heme</keyword>
<dbReference type="Gene3D" id="1.10.630.10">
    <property type="entry name" value="Cytochrome P450"/>
    <property type="match status" value="1"/>
</dbReference>
<dbReference type="SUPFAM" id="SSF48264">
    <property type="entry name" value="Cytochrome P450"/>
    <property type="match status" value="1"/>
</dbReference>
<dbReference type="InterPro" id="IPR017972">
    <property type="entry name" value="Cyt_P450_CS"/>
</dbReference>
<keyword evidence="2" id="KW-0408">Iron</keyword>
<keyword evidence="2" id="KW-0479">Metal-binding</keyword>
<keyword evidence="2" id="KW-0503">Monooxygenase</keyword>
<dbReference type="EMBL" id="CP117411">
    <property type="protein sequence ID" value="WCT74537.1"/>
    <property type="molecule type" value="Genomic_DNA"/>
</dbReference>
<gene>
    <name evidence="3" type="ORF">PQ455_04715</name>
</gene>
<dbReference type="Proteomes" id="UP001220395">
    <property type="component" value="Chromosome"/>
</dbReference>
<dbReference type="InterPro" id="IPR036396">
    <property type="entry name" value="Cyt_P450_sf"/>
</dbReference>
<dbReference type="InterPro" id="IPR001128">
    <property type="entry name" value="Cyt_P450"/>
</dbReference>